<dbReference type="EMBL" id="CP011391">
    <property type="protein sequence ID" value="AMK53408.1"/>
    <property type="molecule type" value="Genomic_DNA"/>
</dbReference>
<protein>
    <recommendedName>
        <fullName evidence="7">ISXO2-like transposase domain-containing protein</fullName>
    </recommendedName>
</protein>
<dbReference type="EMBL" id="CP011391">
    <property type="protein sequence ID" value="AMK55393.1"/>
    <property type="molecule type" value="Genomic_DNA"/>
</dbReference>
<evidence type="ECO:0000259" key="2">
    <source>
        <dbReference type="Pfam" id="PF12762"/>
    </source>
</evidence>
<name>A0A140DRY1_9FIRM</name>
<dbReference type="Pfam" id="PF12760">
    <property type="entry name" value="Zn_ribbon_IS1595"/>
    <property type="match status" value="1"/>
</dbReference>
<dbReference type="KEGG" id="fro:AALO17_22590"/>
<dbReference type="GeneID" id="78478824"/>
<dbReference type="RefSeq" id="WP_067554483.1">
    <property type="nucleotide sequence ID" value="NZ_CAONII010000002.1"/>
</dbReference>
<keyword evidence="6" id="KW-1185">Reference proteome</keyword>
<feature type="domain" description="Transposase zinc-ribbon" evidence="1">
    <location>
        <begin position="24"/>
        <end position="70"/>
    </location>
</feature>
<dbReference type="Pfam" id="PF12762">
    <property type="entry name" value="DDE_Tnp_IS1595"/>
    <property type="match status" value="1"/>
</dbReference>
<dbReference type="EMBL" id="CP011391">
    <property type="protein sequence ID" value="AMK54403.1"/>
    <property type="molecule type" value="Genomic_DNA"/>
</dbReference>
<dbReference type="InterPro" id="IPR024445">
    <property type="entry name" value="Tnp_ISXO2-like"/>
</dbReference>
<evidence type="ECO:0000313" key="4">
    <source>
        <dbReference type="EMBL" id="AMK54403.1"/>
    </source>
</evidence>
<evidence type="ECO:0000313" key="3">
    <source>
        <dbReference type="EMBL" id="AMK53408.1"/>
    </source>
</evidence>
<evidence type="ECO:0000313" key="5">
    <source>
        <dbReference type="EMBL" id="AMK55393.1"/>
    </source>
</evidence>
<dbReference type="KEGG" id="fro:AALO17_02740"/>
<dbReference type="AlphaFoldDB" id="A0A140DRY1"/>
<evidence type="ECO:0000259" key="1">
    <source>
        <dbReference type="Pfam" id="PF12760"/>
    </source>
</evidence>
<dbReference type="OrthoDB" id="1653367at2"/>
<organism evidence="3 6">
    <name type="scientific">Faecalibaculum rodentium</name>
    <dbReference type="NCBI Taxonomy" id="1702221"/>
    <lineage>
        <taxon>Bacteria</taxon>
        <taxon>Bacillati</taxon>
        <taxon>Bacillota</taxon>
        <taxon>Erysipelotrichia</taxon>
        <taxon>Erysipelotrichales</taxon>
        <taxon>Erysipelotrichaceae</taxon>
        <taxon>Faecalibaculum</taxon>
    </lineage>
</organism>
<reference evidence="3 6" key="1">
    <citation type="journal article" date="2016" name="Gut Pathog.">
        <title>Whole genome sequencing of "Faecalibaculum rodentium" ALO17, isolated from C57BL/6J laboratory mouse feces.</title>
        <authorList>
            <person name="Lim S."/>
            <person name="Chang D.H."/>
            <person name="Ahn S."/>
            <person name="Kim B.C."/>
        </authorList>
    </citation>
    <scope>NUCLEOTIDE SEQUENCE [LARGE SCALE GENOMIC DNA]</scope>
    <source>
        <strain evidence="3 6">Alo17</strain>
    </source>
</reference>
<dbReference type="STRING" id="1702221.AALO17_02740"/>
<dbReference type="InterPro" id="IPR024442">
    <property type="entry name" value="Transposase_Zn_ribbon"/>
</dbReference>
<accession>A0A140DRY1</accession>
<evidence type="ECO:0000313" key="6">
    <source>
        <dbReference type="Proteomes" id="UP000069771"/>
    </source>
</evidence>
<dbReference type="Proteomes" id="UP000069771">
    <property type="component" value="Chromosome"/>
</dbReference>
<gene>
    <name evidence="3" type="ORF">AALO17_02740</name>
    <name evidence="4" type="ORF">AALO17_12690</name>
    <name evidence="5" type="ORF">AALO17_22590</name>
</gene>
<dbReference type="KEGG" id="fro:AALO17_12690"/>
<feature type="domain" description="ISXO2-like transposase" evidence="2">
    <location>
        <begin position="155"/>
        <end position="289"/>
    </location>
</feature>
<evidence type="ECO:0008006" key="7">
    <source>
        <dbReference type="Google" id="ProtNLM"/>
    </source>
</evidence>
<sequence length="333" mass="37551">MFKKSLFKDLTFADIHAQYSDPHDAERFFFDLKWKDGFVCSKCGHTHYTTVVRKNGSLRTVYQCAHCGHQESVTAGTALESTKAPLFSWILVMFAYVISKTGTSAKYISDLTGVSYHTTKLMLRKIKQAQKQDNETHIAVDCDAIELDVFSYGGKKHGKRGWGAEGKVNVAAAVIKHYVWDDMDGDEEVFEATDAVKFRIVHSENKAELKKFLEEEVPSDCVVHCDRSSANLALDIAGKLVDAQKFEVDTDHLSSLDHIISNFRSKVQGTAHGIALQFLENELADFEWKLSRRKWKKKSIFASLGRTLISGAHQTRQGMIDYFKDVQKQLVAA</sequence>
<proteinExistence type="predicted"/>